<gene>
    <name evidence="1" type="ORF">GALL_312010</name>
</gene>
<accession>A0A1J5QTI3</accession>
<dbReference type="EMBL" id="MLJW01000450">
    <property type="protein sequence ID" value="OIQ86942.1"/>
    <property type="molecule type" value="Genomic_DNA"/>
</dbReference>
<comment type="caution">
    <text evidence="1">The sequence shown here is derived from an EMBL/GenBank/DDBJ whole genome shotgun (WGS) entry which is preliminary data.</text>
</comment>
<proteinExistence type="predicted"/>
<dbReference type="Pfam" id="PF06122">
    <property type="entry name" value="TraH"/>
    <property type="match status" value="1"/>
</dbReference>
<dbReference type="AlphaFoldDB" id="A0A1J5QTI3"/>
<protein>
    <submittedName>
        <fullName evidence="1">Conjugative relaxosome accessory transposon protein</fullName>
    </submittedName>
</protein>
<reference evidence="1" key="1">
    <citation type="submission" date="2016-10" db="EMBL/GenBank/DDBJ databases">
        <title>Sequence of Gallionella enrichment culture.</title>
        <authorList>
            <person name="Poehlein A."/>
            <person name="Muehling M."/>
            <person name="Daniel R."/>
        </authorList>
    </citation>
    <scope>NUCLEOTIDE SEQUENCE</scope>
</reference>
<evidence type="ECO:0000313" key="1">
    <source>
        <dbReference type="EMBL" id="OIQ86942.1"/>
    </source>
</evidence>
<organism evidence="1">
    <name type="scientific">mine drainage metagenome</name>
    <dbReference type="NCBI Taxonomy" id="410659"/>
    <lineage>
        <taxon>unclassified sequences</taxon>
        <taxon>metagenomes</taxon>
        <taxon>ecological metagenomes</taxon>
    </lineage>
</organism>
<name>A0A1J5QTI3_9ZZZZ</name>
<dbReference type="InterPro" id="IPR010927">
    <property type="entry name" value="T4SS_TraH"/>
</dbReference>
<sequence length="516" mass="54184">MQLKLPRHYEPALHTYDMKPIAAMLAAGLLISAAALSPAQADLNSVLSGMYTAAGSPGVYQTQNSGVISGGYVAVRTPIQDVNLVSFSPPNIGAGCGGIDLFMGSFSFVNAQAFENLLRQIGQQALGYAFQLAINSMCHSCGALLSSIQSAMQKMNSSLKNTCQLAHGLATRSVGDSLTSIDKSVGQVMSSATGVASDIFSAFNNTQSAPGTNETALASKTATVTGDNGQQQTLPASALKPQGNMTWKALENSQSDQLISQDNVTKEILMSLVGSEIIRPGMSQADQADASALGTTDARQAINVPATLSLKDMVDGTPNAQVNVCQAWASSSSVSYPAFPSNPSDTSALSCLQTSTQTLSSLNYQGIKGWVRNLMWGESGGDPGIVNQIIAGQPLTTAEQQLINMSGIGFMPLMIQVQQFPGAVDQIASQVEPYVVAEVAVGYGQAVYQSVAASFAGNPHARKPRGFDSNMQNLQNWVRYYADRAAGVTFTMNEITTFVNNVQKSMSQRAPGSGAK</sequence>